<keyword evidence="1" id="KW-0732">Signal</keyword>
<dbReference type="Gene3D" id="1.20.120.400">
    <property type="entry name" value="Nickel-containing superoxide dismutase"/>
    <property type="match status" value="1"/>
</dbReference>
<dbReference type="Pfam" id="PF09055">
    <property type="entry name" value="Sod_Ni"/>
    <property type="match status" value="1"/>
</dbReference>
<proteinExistence type="predicted"/>
<protein>
    <recommendedName>
        <fullName evidence="3">Superoxide dismutase</fullName>
    </recommendedName>
</protein>
<sequence>MKTYLTIATAAVLSFAAVPNISAHCQIPCGIYTDDTVLKDLHTHQETIAKAMKEIADLSKDPGKNANQLTRWVMNKEDHASKIQQTMLDYFLAQRLKTEEMESDKEAYLDKLALCHNVIVLAMKCKQTADPENATKLHAAIDKFATAYSAAQAKKG</sequence>
<evidence type="ECO:0008006" key="3">
    <source>
        <dbReference type="Google" id="ProtNLM"/>
    </source>
</evidence>
<evidence type="ECO:0000256" key="1">
    <source>
        <dbReference type="SAM" id="SignalP"/>
    </source>
</evidence>
<accession>A0AAT9FSB1</accession>
<gene>
    <name evidence="2" type="ORF">NT6N_39230</name>
</gene>
<dbReference type="AlphaFoldDB" id="A0AAT9FSB1"/>
<dbReference type="KEGG" id="osu:NT6N_39230"/>
<feature type="signal peptide" evidence="1">
    <location>
        <begin position="1"/>
        <end position="23"/>
    </location>
</feature>
<dbReference type="GO" id="GO:0004784">
    <property type="term" value="F:superoxide dismutase activity"/>
    <property type="evidence" value="ECO:0007669"/>
    <property type="project" value="InterPro"/>
</dbReference>
<dbReference type="EMBL" id="AP026866">
    <property type="protein sequence ID" value="BDS08883.1"/>
    <property type="molecule type" value="Genomic_DNA"/>
</dbReference>
<organism evidence="2">
    <name type="scientific">Oceaniferula spumae</name>
    <dbReference type="NCBI Taxonomy" id="2979115"/>
    <lineage>
        <taxon>Bacteria</taxon>
        <taxon>Pseudomonadati</taxon>
        <taxon>Verrucomicrobiota</taxon>
        <taxon>Verrucomicrobiia</taxon>
        <taxon>Verrucomicrobiales</taxon>
        <taxon>Verrucomicrobiaceae</taxon>
        <taxon>Oceaniferula</taxon>
    </lineage>
</organism>
<dbReference type="InterPro" id="IPR036502">
    <property type="entry name" value="NiSOD_sf"/>
</dbReference>
<name>A0AAT9FSB1_9BACT</name>
<reference evidence="2" key="1">
    <citation type="submission" date="2024-07" db="EMBL/GenBank/DDBJ databases">
        <title>Complete genome sequence of Verrucomicrobiaceae bacterium NT6N.</title>
        <authorList>
            <person name="Huang C."/>
            <person name="Takami H."/>
            <person name="Hamasaki K."/>
        </authorList>
    </citation>
    <scope>NUCLEOTIDE SEQUENCE</scope>
    <source>
        <strain evidence="2">NT6N</strain>
    </source>
</reference>
<evidence type="ECO:0000313" key="2">
    <source>
        <dbReference type="EMBL" id="BDS08883.1"/>
    </source>
</evidence>
<dbReference type="InterPro" id="IPR014123">
    <property type="entry name" value="Superoxide_dismutase_Ni-type"/>
</dbReference>
<dbReference type="GO" id="GO:0016151">
    <property type="term" value="F:nickel cation binding"/>
    <property type="evidence" value="ECO:0007669"/>
    <property type="project" value="InterPro"/>
</dbReference>
<dbReference type="SUPFAM" id="SSF109770">
    <property type="entry name" value="Nickel-containing superoxide dismutase, NiSOD"/>
    <property type="match status" value="1"/>
</dbReference>
<feature type="chain" id="PRO_5043467879" description="Superoxide dismutase" evidence="1">
    <location>
        <begin position="24"/>
        <end position="156"/>
    </location>
</feature>